<name>A0ABU6J0J0_9ACTN</name>
<organism evidence="2 3">
    <name type="scientific">Adlercreutzia shanghongiae</name>
    <dbReference type="NCBI Taxonomy" id="3111773"/>
    <lineage>
        <taxon>Bacteria</taxon>
        <taxon>Bacillati</taxon>
        <taxon>Actinomycetota</taxon>
        <taxon>Coriobacteriia</taxon>
        <taxon>Eggerthellales</taxon>
        <taxon>Eggerthellaceae</taxon>
        <taxon>Adlercreutzia</taxon>
    </lineage>
</organism>
<evidence type="ECO:0000256" key="1">
    <source>
        <dbReference type="SAM" id="Phobius"/>
    </source>
</evidence>
<evidence type="ECO:0000313" key="2">
    <source>
        <dbReference type="EMBL" id="MEC4295538.1"/>
    </source>
</evidence>
<dbReference type="RefSeq" id="WP_326454983.1">
    <property type="nucleotide sequence ID" value="NZ_JAYMFH010000014.1"/>
</dbReference>
<gene>
    <name evidence="2" type="ORF">VJ920_09460</name>
</gene>
<keyword evidence="1" id="KW-0812">Transmembrane</keyword>
<evidence type="ECO:0000313" key="3">
    <source>
        <dbReference type="Proteomes" id="UP001343724"/>
    </source>
</evidence>
<dbReference type="Proteomes" id="UP001343724">
    <property type="component" value="Unassembled WGS sequence"/>
</dbReference>
<protein>
    <recommendedName>
        <fullName evidence="4">Polysaccharide chain length determinant N-terminal domain-containing protein</fullName>
    </recommendedName>
</protein>
<accession>A0ABU6J0J0</accession>
<evidence type="ECO:0008006" key="4">
    <source>
        <dbReference type="Google" id="ProtNLM"/>
    </source>
</evidence>
<proteinExistence type="predicted"/>
<keyword evidence="1" id="KW-0472">Membrane</keyword>
<keyword evidence="1" id="KW-1133">Transmembrane helix</keyword>
<keyword evidence="3" id="KW-1185">Reference proteome</keyword>
<feature type="transmembrane region" description="Helical" evidence="1">
    <location>
        <begin position="186"/>
        <end position="207"/>
    </location>
</feature>
<feature type="transmembrane region" description="Helical" evidence="1">
    <location>
        <begin position="12"/>
        <end position="34"/>
    </location>
</feature>
<comment type="caution">
    <text evidence="2">The sequence shown here is derived from an EMBL/GenBank/DDBJ whole genome shotgun (WGS) entry which is preliminary data.</text>
</comment>
<reference evidence="2 3" key="1">
    <citation type="submission" date="2024-01" db="EMBL/GenBank/DDBJ databases">
        <title>novel species in genus Adlercreutzia.</title>
        <authorList>
            <person name="Liu X."/>
        </authorList>
    </citation>
    <scope>NUCLEOTIDE SEQUENCE [LARGE SCALE GENOMIC DNA]</scope>
    <source>
        <strain evidence="2 3">R22</strain>
    </source>
</reference>
<sequence>MYLHDLYRLLKHYVKTCLFVVVAFALVGCGVGVWQALSSPGVKTASASLTVVDPTGILSLTSLVNMTASMAGDVAAPYNVNAEIVGVESATDQQAVTFIASADTEKEAVDLVNSIANETAAMVEASLDEEAHLYEDSVRSYDFALNEVGFGVFQSVSAADRIAAFHLCYISVTEATEAEGSALGGIVKVGLVAAVAGLFAAVFIVLIRDAIRKPIRGMADIDSIAECPTLSASASSDIDDVVWAEAVFGGSEPLSVCVVPVSGDIAEEADGLVEAARRAGFDAEVFGGDLAESAAIIQCSARDAVIPVFGCPPLAERVDAAYVARGCSATILYVREWSDSLPSARSAIEVLNRAGAKIVGVVVLPAR</sequence>
<dbReference type="EMBL" id="JAYMFH010000014">
    <property type="protein sequence ID" value="MEC4295538.1"/>
    <property type="molecule type" value="Genomic_DNA"/>
</dbReference>